<dbReference type="PANTHER" id="PTHR48467">
    <property type="entry name" value="GLUTAMATE SYNTHASE 1 [NADH], CHLOROPLASTIC-LIKE"/>
    <property type="match status" value="1"/>
</dbReference>
<comment type="caution">
    <text evidence="6">The sequence shown here is derived from an EMBL/GenBank/DDBJ whole genome shotgun (WGS) entry which is preliminary data.</text>
</comment>
<feature type="non-terminal residue" evidence="6">
    <location>
        <position position="1"/>
    </location>
</feature>
<dbReference type="Pfam" id="PF13450">
    <property type="entry name" value="NAD_binding_8"/>
    <property type="match status" value="1"/>
</dbReference>
<comment type="cofactor">
    <cofactor evidence="1">
        <name>FAD</name>
        <dbReference type="ChEBI" id="CHEBI:57692"/>
    </cofactor>
</comment>
<gene>
    <name evidence="6" type="ORF">MNOR_LOCUS23076</name>
</gene>
<dbReference type="PANTHER" id="PTHR48467:SF1">
    <property type="entry name" value="GLUTAMATE SYNTHASE 1 [NADH], CHLOROPLASTIC-LIKE"/>
    <property type="match status" value="1"/>
</dbReference>
<dbReference type="AlphaFoldDB" id="A0AAV2RB63"/>
<evidence type="ECO:0000256" key="3">
    <source>
        <dbReference type="ARBA" id="ARBA00022827"/>
    </source>
</evidence>
<keyword evidence="7" id="KW-1185">Reference proteome</keyword>
<sequence>LQKIMLGIRPLIARCISSTSTAVHPHVCIVGSGPAGYYTAQQILKSHPIAQVDIYEKLPVPFGLARYGVAPDHPEVKNCINTFTQTSSSDRLAFYGNINVGTDVSLKQLKDNYDAVVL</sequence>
<evidence type="ECO:0000313" key="7">
    <source>
        <dbReference type="Proteomes" id="UP001497623"/>
    </source>
</evidence>
<dbReference type="PRINTS" id="PR00419">
    <property type="entry name" value="ADXRDTASE"/>
</dbReference>
<accession>A0AAV2RB63</accession>
<keyword evidence="2" id="KW-0285">Flavoprotein</keyword>
<reference evidence="6 7" key="1">
    <citation type="submission" date="2024-05" db="EMBL/GenBank/DDBJ databases">
        <authorList>
            <person name="Wallberg A."/>
        </authorList>
    </citation>
    <scope>NUCLEOTIDE SEQUENCE [LARGE SCALE GENOMIC DNA]</scope>
</reference>
<dbReference type="EMBL" id="CAXKWB010019983">
    <property type="protein sequence ID" value="CAL4122354.1"/>
    <property type="molecule type" value="Genomic_DNA"/>
</dbReference>
<dbReference type="Proteomes" id="UP001497623">
    <property type="component" value="Unassembled WGS sequence"/>
</dbReference>
<keyword evidence="4" id="KW-0521">NADP</keyword>
<dbReference type="GO" id="GO:0016491">
    <property type="term" value="F:oxidoreductase activity"/>
    <property type="evidence" value="ECO:0007669"/>
    <property type="project" value="UniProtKB-KW"/>
</dbReference>
<evidence type="ECO:0000256" key="1">
    <source>
        <dbReference type="ARBA" id="ARBA00001974"/>
    </source>
</evidence>
<evidence type="ECO:0000256" key="5">
    <source>
        <dbReference type="ARBA" id="ARBA00023002"/>
    </source>
</evidence>
<dbReference type="SUPFAM" id="SSF51971">
    <property type="entry name" value="Nucleotide-binding domain"/>
    <property type="match status" value="1"/>
</dbReference>
<keyword evidence="5" id="KW-0560">Oxidoreductase</keyword>
<evidence type="ECO:0008006" key="8">
    <source>
        <dbReference type="Google" id="ProtNLM"/>
    </source>
</evidence>
<organism evidence="6 7">
    <name type="scientific">Meganyctiphanes norvegica</name>
    <name type="common">Northern krill</name>
    <name type="synonym">Thysanopoda norvegica</name>
    <dbReference type="NCBI Taxonomy" id="48144"/>
    <lineage>
        <taxon>Eukaryota</taxon>
        <taxon>Metazoa</taxon>
        <taxon>Ecdysozoa</taxon>
        <taxon>Arthropoda</taxon>
        <taxon>Crustacea</taxon>
        <taxon>Multicrustacea</taxon>
        <taxon>Malacostraca</taxon>
        <taxon>Eumalacostraca</taxon>
        <taxon>Eucarida</taxon>
        <taxon>Euphausiacea</taxon>
        <taxon>Euphausiidae</taxon>
        <taxon>Meganyctiphanes</taxon>
    </lineage>
</organism>
<proteinExistence type="predicted"/>
<evidence type="ECO:0000256" key="2">
    <source>
        <dbReference type="ARBA" id="ARBA00022630"/>
    </source>
</evidence>
<dbReference type="Gene3D" id="3.40.50.720">
    <property type="entry name" value="NAD(P)-binding Rossmann-like Domain"/>
    <property type="match status" value="1"/>
</dbReference>
<evidence type="ECO:0000313" key="6">
    <source>
        <dbReference type="EMBL" id="CAL4122354.1"/>
    </source>
</evidence>
<name>A0AAV2RB63_MEGNR</name>
<protein>
    <recommendedName>
        <fullName evidence="8">NADPH:adrenodoxin oxidoreductase, mitochondrial</fullName>
    </recommendedName>
</protein>
<keyword evidence="3" id="KW-0274">FAD</keyword>
<evidence type="ECO:0000256" key="4">
    <source>
        <dbReference type="ARBA" id="ARBA00022857"/>
    </source>
</evidence>
<feature type="non-terminal residue" evidence="6">
    <location>
        <position position="118"/>
    </location>
</feature>
<dbReference type="InterPro" id="IPR055275">
    <property type="entry name" value="Ferredox_Rdtase"/>
</dbReference>